<name>A0A8H4SPW2_9HYPO</name>
<dbReference type="InterPro" id="IPR032710">
    <property type="entry name" value="NTF2-like_dom_sf"/>
</dbReference>
<dbReference type="AlphaFoldDB" id="A0A8H4SPW2"/>
<evidence type="ECO:0008006" key="3">
    <source>
        <dbReference type="Google" id="ProtNLM"/>
    </source>
</evidence>
<dbReference type="OrthoDB" id="3758478at2759"/>
<dbReference type="SUPFAM" id="SSF54427">
    <property type="entry name" value="NTF2-like"/>
    <property type="match status" value="1"/>
</dbReference>
<dbReference type="EMBL" id="JABEXW010001546">
    <property type="protein sequence ID" value="KAF4943406.1"/>
    <property type="molecule type" value="Genomic_DNA"/>
</dbReference>
<organism evidence="1 2">
    <name type="scientific">Fusarium sarcochroum</name>
    <dbReference type="NCBI Taxonomy" id="1208366"/>
    <lineage>
        <taxon>Eukaryota</taxon>
        <taxon>Fungi</taxon>
        <taxon>Dikarya</taxon>
        <taxon>Ascomycota</taxon>
        <taxon>Pezizomycotina</taxon>
        <taxon>Sordariomycetes</taxon>
        <taxon>Hypocreomycetidae</taxon>
        <taxon>Hypocreales</taxon>
        <taxon>Nectriaceae</taxon>
        <taxon>Fusarium</taxon>
        <taxon>Fusarium lateritium species complex</taxon>
    </lineage>
</organism>
<gene>
    <name evidence="1" type="ORF">FSARC_14923</name>
</gene>
<reference evidence="1" key="1">
    <citation type="journal article" date="2020" name="BMC Genomics">
        <title>Correction to: Identification and distribution of gene clusters required for synthesis of sphingolipid metabolism inhibitors in diverse species of the filamentous fungus Fusarium.</title>
        <authorList>
            <person name="Kim H.S."/>
            <person name="Lohmar J.M."/>
            <person name="Busman M."/>
            <person name="Brown D.W."/>
            <person name="Naumann T.A."/>
            <person name="Divon H.H."/>
            <person name="Lysoe E."/>
            <person name="Uhlig S."/>
            <person name="Proctor R.H."/>
        </authorList>
    </citation>
    <scope>NUCLEOTIDE SEQUENCE</scope>
    <source>
        <strain evidence="1">NRRL 20472</strain>
    </source>
</reference>
<reference evidence="1" key="2">
    <citation type="submission" date="2020-05" db="EMBL/GenBank/DDBJ databases">
        <authorList>
            <person name="Kim H.-S."/>
            <person name="Proctor R.H."/>
            <person name="Brown D.W."/>
        </authorList>
    </citation>
    <scope>NUCLEOTIDE SEQUENCE</scope>
    <source>
        <strain evidence="1">NRRL 20472</strain>
    </source>
</reference>
<evidence type="ECO:0000313" key="2">
    <source>
        <dbReference type="Proteomes" id="UP000622797"/>
    </source>
</evidence>
<comment type="caution">
    <text evidence="1">The sequence shown here is derived from an EMBL/GenBank/DDBJ whole genome shotgun (WGS) entry which is preliminary data.</text>
</comment>
<accession>A0A8H4SPW2</accession>
<proteinExistence type="predicted"/>
<sequence length="156" mass="17067">MSSPAPTHDQLLSNIKAATKSVFEAFHAGSTEGLLPNASDSFAYYIHPASVNLPPMTRAGFLEFWATSMAPNLSNFTAEFHTEVYDVENRKSTVYLSSTADTPLGPGTWTNEAVFMSQFTDDGKTLLRVDELLDSAFYKDFMAKIEGLKQQKAGGV</sequence>
<evidence type="ECO:0000313" key="1">
    <source>
        <dbReference type="EMBL" id="KAF4943406.1"/>
    </source>
</evidence>
<keyword evidence="2" id="KW-1185">Reference proteome</keyword>
<protein>
    <recommendedName>
        <fullName evidence="3">SnoaL-like domain-containing protein</fullName>
    </recommendedName>
</protein>
<dbReference type="Proteomes" id="UP000622797">
    <property type="component" value="Unassembled WGS sequence"/>
</dbReference>